<organism evidence="2 5">
    <name type="scientific">Ficus carica</name>
    <name type="common">Common fig</name>
    <dbReference type="NCBI Taxonomy" id="3494"/>
    <lineage>
        <taxon>Eukaryota</taxon>
        <taxon>Viridiplantae</taxon>
        <taxon>Streptophyta</taxon>
        <taxon>Embryophyta</taxon>
        <taxon>Tracheophyta</taxon>
        <taxon>Spermatophyta</taxon>
        <taxon>Magnoliopsida</taxon>
        <taxon>eudicotyledons</taxon>
        <taxon>Gunneridae</taxon>
        <taxon>Pentapetalae</taxon>
        <taxon>rosids</taxon>
        <taxon>fabids</taxon>
        <taxon>Rosales</taxon>
        <taxon>Moraceae</taxon>
        <taxon>Ficeae</taxon>
        <taxon>Ficus</taxon>
    </lineage>
</organism>
<comment type="caution">
    <text evidence="2">The sequence shown here is derived from an EMBL/GenBank/DDBJ whole genome shotgun (WGS) entry which is preliminary data.</text>
</comment>
<dbReference type="Proteomes" id="UP001187192">
    <property type="component" value="Unassembled WGS sequence"/>
</dbReference>
<protein>
    <submittedName>
        <fullName evidence="2">Uncharacterized protein</fullName>
    </submittedName>
</protein>
<accession>A0AA88EK44</accession>
<dbReference type="EMBL" id="BTGU01010426">
    <property type="protein sequence ID" value="GMN72712.1"/>
    <property type="molecule type" value="Genomic_DNA"/>
</dbReference>
<evidence type="ECO:0000313" key="4">
    <source>
        <dbReference type="EMBL" id="GMN72717.1"/>
    </source>
</evidence>
<sequence length="89" mass="9260">MSNLRFKIHNSRITAPQHPSLASRHYGSDGGLPAASAAALSPNATSATALACWPLGSIYLLTGFYINVVSETGATDVGVTQPFPLKSCN</sequence>
<evidence type="ECO:0000313" key="2">
    <source>
        <dbReference type="EMBL" id="GMN72706.1"/>
    </source>
</evidence>
<evidence type="ECO:0000313" key="3">
    <source>
        <dbReference type="EMBL" id="GMN72712.1"/>
    </source>
</evidence>
<gene>
    <name evidence="1" type="ORF">TIFTF001_052051</name>
    <name evidence="2" type="ORF">TIFTF001_052052</name>
    <name evidence="3" type="ORF">TIFTF001_052053</name>
    <name evidence="4" type="ORF">TIFTF001_052054</name>
</gene>
<dbReference type="EMBL" id="BTGU01010425">
    <property type="protein sequence ID" value="GMN72706.1"/>
    <property type="molecule type" value="Genomic_DNA"/>
</dbReference>
<reference evidence="2" key="1">
    <citation type="submission" date="2023-07" db="EMBL/GenBank/DDBJ databases">
        <title>draft genome sequence of fig (Ficus carica).</title>
        <authorList>
            <person name="Takahashi T."/>
            <person name="Nishimura K."/>
        </authorList>
    </citation>
    <scope>NUCLEOTIDE SEQUENCE</scope>
</reference>
<evidence type="ECO:0000313" key="5">
    <source>
        <dbReference type="Proteomes" id="UP001187192"/>
    </source>
</evidence>
<keyword evidence="5" id="KW-1185">Reference proteome</keyword>
<dbReference type="EMBL" id="BTGU01010427">
    <property type="protein sequence ID" value="GMN72717.1"/>
    <property type="molecule type" value="Genomic_DNA"/>
</dbReference>
<dbReference type="EMBL" id="BTGU01010424">
    <property type="protein sequence ID" value="GMN72698.1"/>
    <property type="molecule type" value="Genomic_DNA"/>
</dbReference>
<evidence type="ECO:0000313" key="1">
    <source>
        <dbReference type="EMBL" id="GMN72698.1"/>
    </source>
</evidence>
<dbReference type="AlphaFoldDB" id="A0AA88EK44"/>
<name>A0AA88EK44_FICCA</name>
<proteinExistence type="predicted"/>